<dbReference type="KEGG" id="app:CAP2UW1_0628"/>
<dbReference type="STRING" id="522306.CAP2UW1_0628"/>
<sequence length="513" mass="56551" precursor="true">MRSRHLLYLSAHQMTACRWQAGVLADEASFDNSEAGQQAFAGYLAANAKSIFSILVNVADEGFHLETIPFLRGADRAAIIARKLGQFFFNAPLTTSISLGHEKSRRKDERILLAALTNHDFFAPWLAALARAEVALAGVYSLPLLVPRLLRKLGIADERCLLLTIQDQSIRQSYLEKGELHFSRLTPLHQSSIAGMAQTFSTESLKLQQYLVSQRLIARRQPITAYLMAHANARVAIESSCADTETLSFVVLDIEDCARKCGLRTLPADTRCESIFLDLLAMAAPRAQFASDEQRHDYYLSLVRSVLRAVGAVALFGSVLLSGRQFLDAYRLNQESEALGAETALARQRYDEIVRTFPPIPTSNESLRAVINRYAELERSSGSPAYLYREISRALDSAASVELDGIEWKSGALELSRIPVNADAARNAPLAADQESAIVRGTLRLGPDSNPRQVLAAFNRLVDALKSNPKLTVEVLLQPFDVESGKALKGADADLEENQPRPFKVQIRRAIGS</sequence>
<name>C7RLT1_ACCRE</name>
<evidence type="ECO:0000313" key="1">
    <source>
        <dbReference type="EMBL" id="ACV33975.1"/>
    </source>
</evidence>
<dbReference type="HOGENOM" id="CLU_041122_0_0_4"/>
<reference evidence="1" key="2">
    <citation type="submission" date="2009-09" db="EMBL/GenBank/DDBJ databases">
        <title>Complete sequence of chromosome of Candidatus Accumulibacter phosphatis clade IIA str. UW-1.</title>
        <authorList>
            <consortium name="US DOE Joint Genome Institute"/>
            <person name="Martin H.G."/>
            <person name="Ivanova N."/>
            <person name="Kunin V."/>
            <person name="Warnecke F."/>
            <person name="Barry K."/>
            <person name="He S."/>
            <person name="Salamov A."/>
            <person name="Szeto E."/>
            <person name="Dalin E."/>
            <person name="Pangilinan J.L."/>
            <person name="Lapidus A."/>
            <person name="Lowry S."/>
            <person name="Kyrpides N.C."/>
            <person name="McMahon K.D."/>
            <person name="Hugenholtz P."/>
        </authorList>
    </citation>
    <scope>NUCLEOTIDE SEQUENCE [LARGE SCALE GENOMIC DNA]</scope>
    <source>
        <strain evidence="1">UW-1</strain>
    </source>
</reference>
<protein>
    <submittedName>
        <fullName evidence="1">Uncharacterized protein</fullName>
    </submittedName>
</protein>
<dbReference type="eggNOG" id="ENOG502Z8MQ">
    <property type="taxonomic scope" value="Bacteria"/>
</dbReference>
<dbReference type="EMBL" id="CP001715">
    <property type="protein sequence ID" value="ACV33975.1"/>
    <property type="molecule type" value="Genomic_DNA"/>
</dbReference>
<gene>
    <name evidence="1" type="ordered locus">CAP2UW1_0628</name>
</gene>
<organism evidence="1">
    <name type="scientific">Accumulibacter regalis</name>
    <dbReference type="NCBI Taxonomy" id="522306"/>
    <lineage>
        <taxon>Bacteria</taxon>
        <taxon>Pseudomonadati</taxon>
        <taxon>Pseudomonadota</taxon>
        <taxon>Betaproteobacteria</taxon>
        <taxon>Candidatus Accumulibacter</taxon>
    </lineage>
</organism>
<reference evidence="1" key="1">
    <citation type="submission" date="2009-08" db="EMBL/GenBank/DDBJ databases">
        <authorList>
            <consortium name="US DOE Joint Genome Institute"/>
            <person name="Lucas S."/>
            <person name="Copeland A."/>
            <person name="Lapidus A."/>
            <person name="Glavina del Rio T."/>
            <person name="Dalin E."/>
            <person name="Tice H."/>
            <person name="Bruce D."/>
            <person name="Barry K."/>
            <person name="Pitluck S."/>
            <person name="Lowry S."/>
            <person name="Larimer F."/>
            <person name="Land M."/>
            <person name="Hauser L."/>
            <person name="Kyrpides N."/>
            <person name="Ivanova N."/>
            <person name="McMahon K.D."/>
            <person name="Hugenholtz P."/>
        </authorList>
    </citation>
    <scope>NUCLEOTIDE SEQUENCE</scope>
    <source>
        <strain evidence="1">UW-1</strain>
    </source>
</reference>
<proteinExistence type="predicted"/>
<dbReference type="AlphaFoldDB" id="C7RLT1"/>
<accession>C7RLT1</accession>